<dbReference type="STRING" id="187868.SAMN05192589_102371"/>
<gene>
    <name evidence="2" type="ORF">SAMN05192589_102371</name>
</gene>
<feature type="transmembrane region" description="Helical" evidence="1">
    <location>
        <begin position="30"/>
        <end position="50"/>
    </location>
</feature>
<feature type="transmembrane region" description="Helical" evidence="1">
    <location>
        <begin position="202"/>
        <end position="223"/>
    </location>
</feature>
<organism evidence="2 3">
    <name type="scientific">Paracidovorax valerianellae</name>
    <dbReference type="NCBI Taxonomy" id="187868"/>
    <lineage>
        <taxon>Bacteria</taxon>
        <taxon>Pseudomonadati</taxon>
        <taxon>Pseudomonadota</taxon>
        <taxon>Betaproteobacteria</taxon>
        <taxon>Burkholderiales</taxon>
        <taxon>Comamonadaceae</taxon>
        <taxon>Paracidovorax</taxon>
    </lineage>
</organism>
<feature type="transmembrane region" description="Helical" evidence="1">
    <location>
        <begin position="165"/>
        <end position="190"/>
    </location>
</feature>
<sequence length="446" mass="49164">MPHAYLAPSDPVPFWRRLNQFFAFPLQRKPLQYCTLLALCSLLYGVFFFLPDFLAILLVEVGILLAASRYGFKVVAMGSRGLQRAADFPDALDEEWKYLPWKLFGILVVQGIVLGWLNRVSSGLAELAWLGVSFLLPATLILLVQTGSLWASLNPAAAWGVVRTIGWPYVLLCFFLFLLSQGAAIALSVLGPIFKGWILLPLGNWLFIYFGWVMCSLLGYAMYQNHEAFDIDLLPGGGLDDDAPPDRRTPRQIAQEAMDALVAQQITDGDVAGALATAYEDQRVHPDELPAQRRYHRVLALTDKTETLLSHAQRFIPLLLNLGQTTEALKVFTVCREHDAQFAIEDAGHVLSLATTAWNGGDARQAVALLGGFDRRFKGHALVPKAYELAARVLLQGMNRPDMALKVLATLQARHADSPSTQEVQWLLRAHLPPAPAPEGTAPSAS</sequence>
<keyword evidence="1" id="KW-0812">Transmembrane</keyword>
<feature type="transmembrane region" description="Helical" evidence="1">
    <location>
        <begin position="129"/>
        <end position="153"/>
    </location>
</feature>
<evidence type="ECO:0000313" key="2">
    <source>
        <dbReference type="EMBL" id="SDC52862.1"/>
    </source>
</evidence>
<reference evidence="2 3" key="1">
    <citation type="submission" date="2016-10" db="EMBL/GenBank/DDBJ databases">
        <authorList>
            <person name="de Groot N.N."/>
        </authorList>
    </citation>
    <scope>NUCLEOTIDE SEQUENCE [LARGE SCALE GENOMIC DNA]</scope>
    <source>
        <strain evidence="2 3">DSM 16619</strain>
    </source>
</reference>
<dbReference type="AlphaFoldDB" id="A0A1G6MBB5"/>
<feature type="transmembrane region" description="Helical" evidence="1">
    <location>
        <begin position="98"/>
        <end position="117"/>
    </location>
</feature>
<keyword evidence="1" id="KW-1133">Transmembrane helix</keyword>
<dbReference type="RefSeq" id="WP_092740727.1">
    <property type="nucleotide sequence ID" value="NZ_FMZC01000002.1"/>
</dbReference>
<dbReference type="EMBL" id="FMZC01000002">
    <property type="protein sequence ID" value="SDC52862.1"/>
    <property type="molecule type" value="Genomic_DNA"/>
</dbReference>
<evidence type="ECO:0000313" key="3">
    <source>
        <dbReference type="Proteomes" id="UP000198781"/>
    </source>
</evidence>
<evidence type="ECO:0000256" key="1">
    <source>
        <dbReference type="SAM" id="Phobius"/>
    </source>
</evidence>
<accession>A0A1G6MBB5</accession>
<dbReference type="Proteomes" id="UP000198781">
    <property type="component" value="Unassembled WGS sequence"/>
</dbReference>
<dbReference type="OrthoDB" id="8769854at2"/>
<name>A0A1G6MBB5_9BURK</name>
<protein>
    <submittedName>
        <fullName evidence="2">Uncharacterized protein</fullName>
    </submittedName>
</protein>
<keyword evidence="1" id="KW-0472">Membrane</keyword>
<keyword evidence="3" id="KW-1185">Reference proteome</keyword>
<proteinExistence type="predicted"/>